<protein>
    <submittedName>
        <fullName evidence="2">Uncharacterized protein</fullName>
    </submittedName>
</protein>
<dbReference type="Proteomes" id="UP000310200">
    <property type="component" value="Unassembled WGS sequence"/>
</dbReference>
<gene>
    <name evidence="2" type="ORF">DBV15_02452</name>
</gene>
<feature type="compositionally biased region" description="Basic and acidic residues" evidence="1">
    <location>
        <begin position="41"/>
        <end position="53"/>
    </location>
</feature>
<feature type="region of interest" description="Disordered" evidence="1">
    <location>
        <begin position="1"/>
        <end position="53"/>
    </location>
</feature>
<keyword evidence="3" id="KW-1185">Reference proteome</keyword>
<evidence type="ECO:0000313" key="3">
    <source>
        <dbReference type="Proteomes" id="UP000310200"/>
    </source>
</evidence>
<accession>A0A4S2L1D9</accession>
<proteinExistence type="predicted"/>
<dbReference type="AlphaFoldDB" id="A0A4S2L1D9"/>
<evidence type="ECO:0000256" key="1">
    <source>
        <dbReference type="SAM" id="MobiDB-lite"/>
    </source>
</evidence>
<comment type="caution">
    <text evidence="2">The sequence shown here is derived from an EMBL/GenBank/DDBJ whole genome shotgun (WGS) entry which is preliminary data.</text>
</comment>
<feature type="region of interest" description="Disordered" evidence="1">
    <location>
        <begin position="66"/>
        <end position="101"/>
    </location>
</feature>
<reference evidence="2 3" key="1">
    <citation type="journal article" date="2019" name="Philos. Trans. R. Soc. Lond., B, Biol. Sci.">
        <title>Ant behaviour and brain gene expression of defending hosts depend on the ecological success of the intruding social parasite.</title>
        <authorList>
            <person name="Kaur R."/>
            <person name="Stoldt M."/>
            <person name="Jongepier E."/>
            <person name="Feldmeyer B."/>
            <person name="Menzel F."/>
            <person name="Bornberg-Bauer E."/>
            <person name="Foitzik S."/>
        </authorList>
    </citation>
    <scope>NUCLEOTIDE SEQUENCE [LARGE SCALE GENOMIC DNA]</scope>
    <source>
        <tissue evidence="2">Whole body</tissue>
    </source>
</reference>
<dbReference type="EMBL" id="QBLH01000808">
    <property type="protein sequence ID" value="TGZ54238.1"/>
    <property type="molecule type" value="Genomic_DNA"/>
</dbReference>
<feature type="compositionally biased region" description="Basic residues" evidence="1">
    <location>
        <begin position="188"/>
        <end position="200"/>
    </location>
</feature>
<organism evidence="2 3">
    <name type="scientific">Temnothorax longispinosus</name>
    <dbReference type="NCBI Taxonomy" id="300112"/>
    <lineage>
        <taxon>Eukaryota</taxon>
        <taxon>Metazoa</taxon>
        <taxon>Ecdysozoa</taxon>
        <taxon>Arthropoda</taxon>
        <taxon>Hexapoda</taxon>
        <taxon>Insecta</taxon>
        <taxon>Pterygota</taxon>
        <taxon>Neoptera</taxon>
        <taxon>Endopterygota</taxon>
        <taxon>Hymenoptera</taxon>
        <taxon>Apocrita</taxon>
        <taxon>Aculeata</taxon>
        <taxon>Formicoidea</taxon>
        <taxon>Formicidae</taxon>
        <taxon>Myrmicinae</taxon>
        <taxon>Temnothorax</taxon>
    </lineage>
</organism>
<name>A0A4S2L1D9_9HYME</name>
<evidence type="ECO:0000313" key="2">
    <source>
        <dbReference type="EMBL" id="TGZ54238.1"/>
    </source>
</evidence>
<feature type="region of interest" description="Disordered" evidence="1">
    <location>
        <begin position="181"/>
        <end position="200"/>
    </location>
</feature>
<sequence>MRAARADCPGGISEWEKSESPFRQRSFLPKEFSKKSSRQTVTRERVAGSWEGRGEGRRLRTRVNTRGYDAASAKEKSSALEEPTCRTLSSENGPPETISPKLRSIDALNSPLRSARRDVTVKLHILHNEKNAKKETGGTKDGWAGECGRGREGRSKGGAKSRCQYPKYLIGEWKMNPPTFHGATTYGPRRHKSSTSGRGNRKLYAREHYRLSLFSRARGFDPALVTRRQSHPRRPLFPYNRRYIGAKMAPGAPRISLRERSDATRIQAREHTLQNPARMFKGFLIALQFPDLSPKFDWRTQDQRRCPSKPPTRFQRDIGDGCEARSGGPLKACCKYRASVLRCPRERRGHSLECDRI</sequence>